<evidence type="ECO:0000313" key="3">
    <source>
        <dbReference type="Proteomes" id="UP001151760"/>
    </source>
</evidence>
<keyword evidence="3" id="KW-1185">Reference proteome</keyword>
<evidence type="ECO:0000256" key="1">
    <source>
        <dbReference type="SAM" id="MobiDB-lite"/>
    </source>
</evidence>
<name>A0ABQ4WTV7_9ASTR</name>
<comment type="caution">
    <text evidence="2">The sequence shown here is derived from an EMBL/GenBank/DDBJ whole genome shotgun (WGS) entry which is preliminary data.</text>
</comment>
<proteinExistence type="predicted"/>
<reference evidence="2" key="1">
    <citation type="journal article" date="2022" name="Int. J. Mol. Sci.">
        <title>Draft Genome of Tanacetum Coccineum: Genomic Comparison of Closely Related Tanacetum-Family Plants.</title>
        <authorList>
            <person name="Yamashiro T."/>
            <person name="Shiraishi A."/>
            <person name="Nakayama K."/>
            <person name="Satake H."/>
        </authorList>
    </citation>
    <scope>NUCLEOTIDE SEQUENCE</scope>
</reference>
<accession>A0ABQ4WTV7</accession>
<dbReference type="Proteomes" id="UP001151760">
    <property type="component" value="Unassembled WGS sequence"/>
</dbReference>
<gene>
    <name evidence="2" type="ORF">Tco_0629677</name>
</gene>
<protein>
    <submittedName>
        <fullName evidence="2">Uncharacterized protein</fullName>
    </submittedName>
</protein>
<dbReference type="EMBL" id="BQNB010008927">
    <property type="protein sequence ID" value="GJS56315.1"/>
    <property type="molecule type" value="Genomic_DNA"/>
</dbReference>
<sequence length="292" mass="32225">MGGGGRRLGGCGWAGVICRLRVAIVVEALVIGGLGWDVGGWGEEKYLTGNDKKRFEGDIDAMNTILLGIPNDIYNSVDACKTAKAMWTHVRRLMQGTNLRDVTSDDQTNILTTKMMLLAHAITQHYSTPINNHLRTSSNIRNQAYVQDGRVDVQSKNVGNVGTSGQNSKRVDGNQGNTVGNVYVQRTAGNGTNVQRTPRTSANSRNTPKIQCYNYNRKDAAEEEEFEELNAICITLVRIQSVVNDSDVDSDFINEVHSYVEGTSETVEYDINAHDQHLVEMESLMRSVKLEA</sequence>
<organism evidence="2 3">
    <name type="scientific">Tanacetum coccineum</name>
    <dbReference type="NCBI Taxonomy" id="301880"/>
    <lineage>
        <taxon>Eukaryota</taxon>
        <taxon>Viridiplantae</taxon>
        <taxon>Streptophyta</taxon>
        <taxon>Embryophyta</taxon>
        <taxon>Tracheophyta</taxon>
        <taxon>Spermatophyta</taxon>
        <taxon>Magnoliopsida</taxon>
        <taxon>eudicotyledons</taxon>
        <taxon>Gunneridae</taxon>
        <taxon>Pentapetalae</taxon>
        <taxon>asterids</taxon>
        <taxon>campanulids</taxon>
        <taxon>Asterales</taxon>
        <taxon>Asteraceae</taxon>
        <taxon>Asteroideae</taxon>
        <taxon>Anthemideae</taxon>
        <taxon>Anthemidinae</taxon>
        <taxon>Tanacetum</taxon>
    </lineage>
</organism>
<evidence type="ECO:0000313" key="2">
    <source>
        <dbReference type="EMBL" id="GJS56315.1"/>
    </source>
</evidence>
<feature type="region of interest" description="Disordered" evidence="1">
    <location>
        <begin position="155"/>
        <end position="177"/>
    </location>
</feature>
<reference evidence="2" key="2">
    <citation type="submission" date="2022-01" db="EMBL/GenBank/DDBJ databases">
        <authorList>
            <person name="Yamashiro T."/>
            <person name="Shiraishi A."/>
            <person name="Satake H."/>
            <person name="Nakayama K."/>
        </authorList>
    </citation>
    <scope>NUCLEOTIDE SEQUENCE</scope>
</reference>